<keyword evidence="1" id="KW-1015">Disulfide bond</keyword>
<dbReference type="GO" id="GO:0004252">
    <property type="term" value="F:serine-type endopeptidase activity"/>
    <property type="evidence" value="ECO:0007669"/>
    <property type="project" value="InterPro"/>
</dbReference>
<sequence length="177" mass="19643">MHRRVDGPGSSLPYSQYQLVLGAHQLLNPSPNQVLAEVQKIIPHPRYNRTSFVADIALVRLKKPVKFTQFIRPISLPGASRQFPVEKKCWVTSWGRVEVTAVPLHFPPLPGDSGRPLACEQGGTWYLAGIVSWFMTRNVSGIVCSHPKFPGVFTRVTAYDSWIQREVGPSDVASPAP</sequence>
<dbReference type="InterPro" id="IPR009003">
    <property type="entry name" value="Peptidase_S1_PA"/>
</dbReference>
<dbReference type="Proteomes" id="UP000827986">
    <property type="component" value="Unassembled WGS sequence"/>
</dbReference>
<protein>
    <recommendedName>
        <fullName evidence="2">Peptidase S1 domain-containing protein</fullName>
    </recommendedName>
</protein>
<proteinExistence type="predicted"/>
<dbReference type="CDD" id="cd00190">
    <property type="entry name" value="Tryp_SPc"/>
    <property type="match status" value="1"/>
</dbReference>
<dbReference type="PANTHER" id="PTHR24253:SF153">
    <property type="entry name" value="SERINE PROTEASE HEPSIN"/>
    <property type="match status" value="1"/>
</dbReference>
<dbReference type="Gene3D" id="2.40.10.10">
    <property type="entry name" value="Trypsin-like serine proteases"/>
    <property type="match status" value="2"/>
</dbReference>
<comment type="caution">
    <text evidence="3">The sequence shown here is derived from an EMBL/GenBank/DDBJ whole genome shotgun (WGS) entry which is preliminary data.</text>
</comment>
<evidence type="ECO:0000313" key="3">
    <source>
        <dbReference type="EMBL" id="KAH1171700.1"/>
    </source>
</evidence>
<dbReference type="InterPro" id="IPR043504">
    <property type="entry name" value="Peptidase_S1_PA_chymotrypsin"/>
</dbReference>
<keyword evidence="4" id="KW-1185">Reference proteome</keyword>
<dbReference type="GO" id="GO:0006508">
    <property type="term" value="P:proteolysis"/>
    <property type="evidence" value="ECO:0007669"/>
    <property type="project" value="InterPro"/>
</dbReference>
<evidence type="ECO:0000313" key="4">
    <source>
        <dbReference type="Proteomes" id="UP000827986"/>
    </source>
</evidence>
<organism evidence="3 4">
    <name type="scientific">Mauremys mutica</name>
    <name type="common">yellowpond turtle</name>
    <dbReference type="NCBI Taxonomy" id="74926"/>
    <lineage>
        <taxon>Eukaryota</taxon>
        <taxon>Metazoa</taxon>
        <taxon>Chordata</taxon>
        <taxon>Craniata</taxon>
        <taxon>Vertebrata</taxon>
        <taxon>Euteleostomi</taxon>
        <taxon>Archelosauria</taxon>
        <taxon>Testudinata</taxon>
        <taxon>Testudines</taxon>
        <taxon>Cryptodira</taxon>
        <taxon>Durocryptodira</taxon>
        <taxon>Testudinoidea</taxon>
        <taxon>Geoemydidae</taxon>
        <taxon>Geoemydinae</taxon>
        <taxon>Mauremys</taxon>
    </lineage>
</organism>
<dbReference type="InterPro" id="IPR001254">
    <property type="entry name" value="Trypsin_dom"/>
</dbReference>
<reference evidence="3" key="1">
    <citation type="submission" date="2021-09" db="EMBL/GenBank/DDBJ databases">
        <title>The genome of Mauremys mutica provides insights into the evolution of semi-aquatic lifestyle.</title>
        <authorList>
            <person name="Gong S."/>
            <person name="Gao Y."/>
        </authorList>
    </citation>
    <scope>NUCLEOTIDE SEQUENCE</scope>
    <source>
        <strain evidence="3">MM-2020</strain>
        <tissue evidence="3">Muscle</tissue>
    </source>
</reference>
<dbReference type="EMBL" id="JAHDVG010000483">
    <property type="protein sequence ID" value="KAH1171700.1"/>
    <property type="molecule type" value="Genomic_DNA"/>
</dbReference>
<dbReference type="PROSITE" id="PS50240">
    <property type="entry name" value="TRYPSIN_DOM"/>
    <property type="match status" value="1"/>
</dbReference>
<evidence type="ECO:0000256" key="1">
    <source>
        <dbReference type="ARBA" id="ARBA00023157"/>
    </source>
</evidence>
<name>A0A9D3X2U9_9SAUR</name>
<dbReference type="AlphaFoldDB" id="A0A9D3X2U9"/>
<accession>A0A9D3X2U9</accession>
<dbReference type="Pfam" id="PF00089">
    <property type="entry name" value="Trypsin"/>
    <property type="match status" value="2"/>
</dbReference>
<gene>
    <name evidence="3" type="ORF">KIL84_007318</name>
</gene>
<feature type="domain" description="Peptidase S1" evidence="2">
    <location>
        <begin position="1"/>
        <end position="168"/>
    </location>
</feature>
<dbReference type="SMART" id="SM00020">
    <property type="entry name" value="Tryp_SPc"/>
    <property type="match status" value="1"/>
</dbReference>
<dbReference type="SUPFAM" id="SSF50494">
    <property type="entry name" value="Trypsin-like serine proteases"/>
    <property type="match status" value="1"/>
</dbReference>
<evidence type="ECO:0000259" key="2">
    <source>
        <dbReference type="PROSITE" id="PS50240"/>
    </source>
</evidence>
<dbReference type="PANTHER" id="PTHR24253">
    <property type="entry name" value="TRANSMEMBRANE PROTEASE SERINE"/>
    <property type="match status" value="1"/>
</dbReference>